<reference evidence="1 2" key="1">
    <citation type="submission" date="2021-01" db="EMBL/GenBank/DDBJ databases">
        <title>C459-1 draft genome sequence.</title>
        <authorList>
            <person name="Zhang X.-F."/>
        </authorList>
    </citation>
    <scope>NUCLEOTIDE SEQUENCE [LARGE SCALE GENOMIC DNA]</scope>
    <source>
        <strain evidence="2">C459-1</strain>
    </source>
</reference>
<dbReference type="EMBL" id="JAERTY010000012">
    <property type="protein sequence ID" value="MBL1411053.1"/>
    <property type="molecule type" value="Genomic_DNA"/>
</dbReference>
<evidence type="ECO:0000313" key="2">
    <source>
        <dbReference type="Proteomes" id="UP000625283"/>
    </source>
</evidence>
<organism evidence="1 2">
    <name type="scientific">Sphingobacterium faecale</name>
    <dbReference type="NCBI Taxonomy" id="2803775"/>
    <lineage>
        <taxon>Bacteria</taxon>
        <taxon>Pseudomonadati</taxon>
        <taxon>Bacteroidota</taxon>
        <taxon>Sphingobacteriia</taxon>
        <taxon>Sphingobacteriales</taxon>
        <taxon>Sphingobacteriaceae</taxon>
        <taxon>Sphingobacterium</taxon>
    </lineage>
</organism>
<evidence type="ECO:0008006" key="3">
    <source>
        <dbReference type="Google" id="ProtNLM"/>
    </source>
</evidence>
<evidence type="ECO:0000313" key="1">
    <source>
        <dbReference type="EMBL" id="MBL1411053.1"/>
    </source>
</evidence>
<sequence>MKQIKLFLTLILIGAMTVSCEKDDDDSTNTDAILVTKIITTDVEGKKTSSLYEYDGTKIKKITETSDLGTTVFNYTYTGNEITKIAESNEDGIVKSQSFIYVDGKLRMWAENYETDSETCFACEITATVEYNTDGSQTVKYREGEVLKKQVEIKYNALDNSITQLDLDGTGDFITLEIGKANPHKNIIGWNKLLRIDPYVYAEENVNGYMKYINDEHVSGGHIKYKYNSNNFPTSCTSDLYDKEYFYNK</sequence>
<protein>
    <recommendedName>
        <fullName evidence="3">DUF4595 domain-containing protein</fullName>
    </recommendedName>
</protein>
<dbReference type="Proteomes" id="UP000625283">
    <property type="component" value="Unassembled WGS sequence"/>
</dbReference>
<name>A0ABS1R8Q0_9SPHI</name>
<gene>
    <name evidence="1" type="ORF">JKG61_20005</name>
</gene>
<proteinExistence type="predicted"/>
<comment type="caution">
    <text evidence="1">The sequence shown here is derived from an EMBL/GenBank/DDBJ whole genome shotgun (WGS) entry which is preliminary data.</text>
</comment>
<dbReference type="PROSITE" id="PS51257">
    <property type="entry name" value="PROKAR_LIPOPROTEIN"/>
    <property type="match status" value="1"/>
</dbReference>
<accession>A0ABS1R8Q0</accession>
<keyword evidence="2" id="KW-1185">Reference proteome</keyword>
<dbReference type="RefSeq" id="WP_202104786.1">
    <property type="nucleotide sequence ID" value="NZ_JAERTY010000012.1"/>
</dbReference>